<protein>
    <submittedName>
        <fullName evidence="2">Uncharacterized protein</fullName>
    </submittedName>
</protein>
<feature type="region of interest" description="Disordered" evidence="1">
    <location>
        <begin position="98"/>
        <end position="120"/>
    </location>
</feature>
<organism evidence="2">
    <name type="scientific">Clastoptera arizonana</name>
    <name type="common">Arizona spittle bug</name>
    <dbReference type="NCBI Taxonomy" id="38151"/>
    <lineage>
        <taxon>Eukaryota</taxon>
        <taxon>Metazoa</taxon>
        <taxon>Ecdysozoa</taxon>
        <taxon>Arthropoda</taxon>
        <taxon>Hexapoda</taxon>
        <taxon>Insecta</taxon>
        <taxon>Pterygota</taxon>
        <taxon>Neoptera</taxon>
        <taxon>Paraneoptera</taxon>
        <taxon>Hemiptera</taxon>
        <taxon>Auchenorrhyncha</taxon>
        <taxon>Cercopoidea</taxon>
        <taxon>Clastopteridae</taxon>
        <taxon>Clastoptera</taxon>
    </lineage>
</organism>
<dbReference type="AlphaFoldDB" id="A0A1B6CGT4"/>
<dbReference type="EMBL" id="GEDC01024660">
    <property type="protein sequence ID" value="JAS12638.1"/>
    <property type="molecule type" value="Transcribed_RNA"/>
</dbReference>
<reference evidence="2" key="1">
    <citation type="submission" date="2015-12" db="EMBL/GenBank/DDBJ databases">
        <title>De novo transcriptome assembly of four potential Pierce s Disease insect vectors from Arizona vineyards.</title>
        <authorList>
            <person name="Tassone E.E."/>
        </authorList>
    </citation>
    <scope>NUCLEOTIDE SEQUENCE</scope>
</reference>
<dbReference type="EMBL" id="GEDC01007214">
    <property type="protein sequence ID" value="JAS30084.1"/>
    <property type="molecule type" value="Transcribed_RNA"/>
</dbReference>
<proteinExistence type="predicted"/>
<feature type="compositionally biased region" description="Polar residues" evidence="1">
    <location>
        <begin position="43"/>
        <end position="62"/>
    </location>
</feature>
<name>A0A1B6CGT4_9HEMI</name>
<evidence type="ECO:0000256" key="1">
    <source>
        <dbReference type="SAM" id="MobiDB-lite"/>
    </source>
</evidence>
<evidence type="ECO:0000313" key="4">
    <source>
        <dbReference type="EMBL" id="JAS35001.1"/>
    </source>
</evidence>
<evidence type="ECO:0000313" key="3">
    <source>
        <dbReference type="EMBL" id="JAS30084.1"/>
    </source>
</evidence>
<feature type="region of interest" description="Disordered" evidence="1">
    <location>
        <begin position="1"/>
        <end position="62"/>
    </location>
</feature>
<gene>
    <name evidence="2" type="ORF">g.14371</name>
    <name evidence="3" type="ORF">g.14372</name>
    <name evidence="4" type="ORF">g.14373</name>
</gene>
<accession>A0A1B6CGT4</accession>
<dbReference type="EMBL" id="GEDC01002297">
    <property type="protein sequence ID" value="JAS35001.1"/>
    <property type="molecule type" value="Transcribed_RNA"/>
</dbReference>
<sequence>MNKKEEKNKNTSINFNSNKVKNIQVARKKYKDQSGDFKLPRPAQSNLSQPKKATSTPEKNDNSLLSIDLSKISHCSSILNESEFSSGLIQKSKRNQGSNLRAMNHPPKTFHLPNAKNQNTGAIPKMNSKIEKHNKVIADYKAAYHEHLLMLYTDANLRAEQAKEKSSIDKKISWRAIQTIKHKRGIT</sequence>
<evidence type="ECO:0000313" key="2">
    <source>
        <dbReference type="EMBL" id="JAS12638.1"/>
    </source>
</evidence>
<feature type="compositionally biased region" description="Polar residues" evidence="1">
    <location>
        <begin position="10"/>
        <end position="21"/>
    </location>
</feature>